<dbReference type="PANTHER" id="PTHR13018:SF135">
    <property type="entry name" value="CSC1_OSCA1-LIKE 7TM REGION DOMAIN-CONTAINING PROTEIN"/>
    <property type="match status" value="1"/>
</dbReference>
<feature type="region of interest" description="Disordered" evidence="1">
    <location>
        <begin position="355"/>
        <end position="389"/>
    </location>
</feature>
<sequence length="983" mass="110536">MRSPEDDDHGEDPRVAPATSLSTDVRRIGGLDEAEEARTRQVLVEIFGAQLGGLGVRVVESTDPTSLAVREKQAQALQDLEAYEVAELVRSLHIAHLNQDLLAEYQPPDRAKAIEYRALHHPHQDESTKSLGWISTPTGSFSVPCIGRKRDLIRFGSGISSYFKYQKLLVLMYICLFLMQLPVMLTNHYVGGNFKGAQIPLGSLSLGNMHQPYDNTTDRNNSTNYYAVDTRILCASDVPSELNTTKNCFSDSDKLSTFYGVMDALTGVVFLLFVGWLKYGTSKERKRFRQRVLKLEHYSVMVKSVPHDCTVEKLRDHFSNLCKGAPIYDVQIVSATGDALSLCVQRGKRIQDMARADAHRRRAHHGVADEHESAEVEEGQEEKDNEKSRSYADRRFHRLYDEVIRLDKMAAERATHGAPLFAFVTFEKESDRERCLSLYNMFQCTPGQHAELRLEGHPLKVSAAPPPSTLLWENHEFDSRKRRIRQFGTLFLMLVLLLITVAINYFSEPFKLSRVFAQFASGSSASEPCKGAFVGVTDVTTALDIAKNLTAAGLDIPDETRSDFTYLDCLCESSFTGALPFSMSDLGGECSAYMASLGRSVGLQVLVSFLTLLVNTAVFLTLSETAVFLHHSSVVAREMSILRRLFVTSYINVALLILIANTDFASTTETEFSADAERFFGNGSFTDFSAEWYRVAGAEVTLLALLNIIAPHFYPLLLATYNAARRRFGTPISHAELKEMSLGPDFVLSYRISQALVMTYLVMSYGTGLPVLYPIGAMCAMMSFAVDKLFFTKICRTPVEFSTTMQRWGNNVMEWAIIPHILFGTWMLSCPDIFPSSSESQFSDWTVYRNLHDSGGVFQQAAQRFTRVSAIPNMLLLFFFLGWRVFTLFGSAASRIAKAIYFRIEHVFSYWLGDDAFTTRQNETLTFEPLTISEAINQNKLSGIKSYFILENPRYQRYFPDLHQERALHDELRSTAPGIDVEP</sequence>
<dbReference type="GO" id="GO:0005227">
    <property type="term" value="F:calcium-activated cation channel activity"/>
    <property type="evidence" value="ECO:0007669"/>
    <property type="project" value="InterPro"/>
</dbReference>
<dbReference type="AlphaFoldDB" id="A0A2R5GAF8"/>
<feature type="transmembrane region" description="Helical" evidence="2">
    <location>
        <begin position="641"/>
        <end position="660"/>
    </location>
</feature>
<accession>A0A2R5GAF8</accession>
<feature type="transmembrane region" description="Helical" evidence="2">
    <location>
        <begin position="702"/>
        <end position="724"/>
    </location>
</feature>
<dbReference type="PANTHER" id="PTHR13018">
    <property type="entry name" value="PROBABLE MEMBRANE PROTEIN DUF221-RELATED"/>
    <property type="match status" value="1"/>
</dbReference>
<dbReference type="Pfam" id="PF14703">
    <property type="entry name" value="PHM7_cyt"/>
    <property type="match status" value="1"/>
</dbReference>
<feature type="transmembrane region" description="Helical" evidence="2">
    <location>
        <begin position="771"/>
        <end position="791"/>
    </location>
</feature>
<dbReference type="GO" id="GO:0005886">
    <property type="term" value="C:plasma membrane"/>
    <property type="evidence" value="ECO:0007669"/>
    <property type="project" value="TreeGrafter"/>
</dbReference>
<evidence type="ECO:0000313" key="4">
    <source>
        <dbReference type="EMBL" id="GBG27279.1"/>
    </source>
</evidence>
<feature type="transmembrane region" description="Helical" evidence="2">
    <location>
        <begin position="603"/>
        <end position="629"/>
    </location>
</feature>
<feature type="compositionally biased region" description="Acidic residues" evidence="1">
    <location>
        <begin position="1"/>
        <end position="10"/>
    </location>
</feature>
<evidence type="ECO:0000256" key="2">
    <source>
        <dbReference type="SAM" id="Phobius"/>
    </source>
</evidence>
<feature type="transmembrane region" description="Helical" evidence="2">
    <location>
        <begin position="258"/>
        <end position="279"/>
    </location>
</feature>
<keyword evidence="2" id="KW-1133">Transmembrane helix</keyword>
<feature type="region of interest" description="Disordered" evidence="1">
    <location>
        <begin position="1"/>
        <end position="21"/>
    </location>
</feature>
<feature type="transmembrane region" description="Helical" evidence="2">
    <location>
        <begin position="487"/>
        <end position="506"/>
    </location>
</feature>
<evidence type="ECO:0000259" key="3">
    <source>
        <dbReference type="Pfam" id="PF14703"/>
    </source>
</evidence>
<dbReference type="InterPro" id="IPR027815">
    <property type="entry name" value="CSC1/OSCA1-like_cyt"/>
</dbReference>
<dbReference type="EMBL" id="BEYU01000029">
    <property type="protein sequence ID" value="GBG27279.1"/>
    <property type="molecule type" value="Genomic_DNA"/>
</dbReference>
<dbReference type="Gene3D" id="3.30.70.330">
    <property type="match status" value="1"/>
</dbReference>
<gene>
    <name evidence="4" type="ORF">FCC1311_035012</name>
</gene>
<organism evidence="4 5">
    <name type="scientific">Hondaea fermentalgiana</name>
    <dbReference type="NCBI Taxonomy" id="2315210"/>
    <lineage>
        <taxon>Eukaryota</taxon>
        <taxon>Sar</taxon>
        <taxon>Stramenopiles</taxon>
        <taxon>Bigyra</taxon>
        <taxon>Labyrinthulomycetes</taxon>
        <taxon>Thraustochytrida</taxon>
        <taxon>Thraustochytriidae</taxon>
        <taxon>Hondaea</taxon>
    </lineage>
</organism>
<dbReference type="Proteomes" id="UP000241890">
    <property type="component" value="Unassembled WGS sequence"/>
</dbReference>
<feature type="transmembrane region" description="Helical" evidence="2">
    <location>
        <begin position="168"/>
        <end position="185"/>
    </location>
</feature>
<evidence type="ECO:0000256" key="1">
    <source>
        <dbReference type="SAM" id="MobiDB-lite"/>
    </source>
</evidence>
<evidence type="ECO:0000313" key="5">
    <source>
        <dbReference type="Proteomes" id="UP000241890"/>
    </source>
</evidence>
<feature type="transmembrane region" description="Helical" evidence="2">
    <location>
        <begin position="874"/>
        <end position="893"/>
    </location>
</feature>
<dbReference type="InterPro" id="IPR035979">
    <property type="entry name" value="RBD_domain_sf"/>
</dbReference>
<keyword evidence="2" id="KW-0472">Membrane</keyword>
<comment type="caution">
    <text evidence="4">The sequence shown here is derived from an EMBL/GenBank/DDBJ whole genome shotgun (WGS) entry which is preliminary data.</text>
</comment>
<feature type="domain" description="CSC1/OSCA1-like cytosolic" evidence="3">
    <location>
        <begin position="297"/>
        <end position="474"/>
    </location>
</feature>
<name>A0A2R5GAF8_9STRA</name>
<keyword evidence="2" id="KW-0812">Transmembrane</keyword>
<proteinExistence type="predicted"/>
<dbReference type="InterPro" id="IPR012677">
    <property type="entry name" value="Nucleotide-bd_a/b_plait_sf"/>
</dbReference>
<dbReference type="InParanoid" id="A0A2R5GAF8"/>
<dbReference type="GO" id="GO:0003676">
    <property type="term" value="F:nucleic acid binding"/>
    <property type="evidence" value="ECO:0007669"/>
    <property type="project" value="InterPro"/>
</dbReference>
<dbReference type="SUPFAM" id="SSF54928">
    <property type="entry name" value="RNA-binding domain, RBD"/>
    <property type="match status" value="1"/>
</dbReference>
<reference evidence="4 5" key="1">
    <citation type="submission" date="2017-12" db="EMBL/GenBank/DDBJ databases">
        <title>Sequencing, de novo assembly and annotation of complete genome of a new Thraustochytrid species, strain FCC1311.</title>
        <authorList>
            <person name="Sedici K."/>
            <person name="Godart F."/>
            <person name="Aiese Cigliano R."/>
            <person name="Sanseverino W."/>
            <person name="Barakat M."/>
            <person name="Ortet P."/>
            <person name="Marechal E."/>
            <person name="Cagnac O."/>
            <person name="Amato A."/>
        </authorList>
    </citation>
    <scope>NUCLEOTIDE SEQUENCE [LARGE SCALE GENOMIC DNA]</scope>
</reference>
<dbReference type="OrthoDB" id="297739at2759"/>
<keyword evidence="5" id="KW-1185">Reference proteome</keyword>
<protein>
    <recommendedName>
        <fullName evidence="3">CSC1/OSCA1-like cytosolic domain-containing protein</fullName>
    </recommendedName>
</protein>
<dbReference type="InterPro" id="IPR045122">
    <property type="entry name" value="Csc1-like"/>
</dbReference>